<organism evidence="2 3">
    <name type="scientific">Anopheles culicifacies</name>
    <dbReference type="NCBI Taxonomy" id="139723"/>
    <lineage>
        <taxon>Eukaryota</taxon>
        <taxon>Metazoa</taxon>
        <taxon>Ecdysozoa</taxon>
        <taxon>Arthropoda</taxon>
        <taxon>Hexapoda</taxon>
        <taxon>Insecta</taxon>
        <taxon>Pterygota</taxon>
        <taxon>Neoptera</taxon>
        <taxon>Endopterygota</taxon>
        <taxon>Diptera</taxon>
        <taxon>Nematocera</taxon>
        <taxon>Culicoidea</taxon>
        <taxon>Culicidae</taxon>
        <taxon>Anophelinae</taxon>
        <taxon>Anopheles</taxon>
        <taxon>culicifacies species complex</taxon>
    </lineage>
</organism>
<reference evidence="3" key="1">
    <citation type="submission" date="2013-09" db="EMBL/GenBank/DDBJ databases">
        <title>The Genome Sequence of Anopheles culicifacies species A.</title>
        <authorList>
            <consortium name="The Broad Institute Genomics Platform"/>
            <person name="Neafsey D.E."/>
            <person name="Besansky N."/>
            <person name="Howell P."/>
            <person name="Walton C."/>
            <person name="Young S.K."/>
            <person name="Zeng Q."/>
            <person name="Gargeya S."/>
            <person name="Fitzgerald M."/>
            <person name="Haas B."/>
            <person name="Abouelleil A."/>
            <person name="Allen A.W."/>
            <person name="Alvarado L."/>
            <person name="Arachchi H.M."/>
            <person name="Berlin A.M."/>
            <person name="Chapman S.B."/>
            <person name="Gainer-Dewar J."/>
            <person name="Goldberg J."/>
            <person name="Griggs A."/>
            <person name="Gujja S."/>
            <person name="Hansen M."/>
            <person name="Howarth C."/>
            <person name="Imamovic A."/>
            <person name="Ireland A."/>
            <person name="Larimer J."/>
            <person name="McCowan C."/>
            <person name="Murphy C."/>
            <person name="Pearson M."/>
            <person name="Poon T.W."/>
            <person name="Priest M."/>
            <person name="Roberts A."/>
            <person name="Saif S."/>
            <person name="Shea T."/>
            <person name="Sisk P."/>
            <person name="Sykes S."/>
            <person name="Wortman J."/>
            <person name="Nusbaum C."/>
            <person name="Birren B."/>
        </authorList>
    </citation>
    <scope>NUCLEOTIDE SEQUENCE [LARGE SCALE GENOMIC DNA]</scope>
    <source>
        <strain evidence="3">A-37</strain>
    </source>
</reference>
<feature type="compositionally biased region" description="Basic and acidic residues" evidence="1">
    <location>
        <begin position="1"/>
        <end position="21"/>
    </location>
</feature>
<evidence type="ECO:0000313" key="2">
    <source>
        <dbReference type="EnsemblMetazoa" id="ACUA010082-PA"/>
    </source>
</evidence>
<evidence type="ECO:0000256" key="1">
    <source>
        <dbReference type="SAM" id="MobiDB-lite"/>
    </source>
</evidence>
<keyword evidence="3" id="KW-1185">Reference proteome</keyword>
<sequence>MHITHRDREGSLWPHHAEQHACIEASNSEEKESLVPPGTVRNRLEPSEPLEPSGTIRNRPEPSEPPGTVGIVENRMNTNICFFFGFHYTRLFDNRIDDLKYFYG</sequence>
<accession>A0A182M5N1</accession>
<reference evidence="2" key="2">
    <citation type="submission" date="2020-05" db="UniProtKB">
        <authorList>
            <consortium name="EnsemblMetazoa"/>
        </authorList>
    </citation>
    <scope>IDENTIFICATION</scope>
    <source>
        <strain evidence="2">A-37</strain>
    </source>
</reference>
<feature type="region of interest" description="Disordered" evidence="1">
    <location>
        <begin position="1"/>
        <end position="71"/>
    </location>
</feature>
<proteinExistence type="predicted"/>
<dbReference type="EMBL" id="AXCM01005537">
    <property type="status" value="NOT_ANNOTATED_CDS"/>
    <property type="molecule type" value="Genomic_DNA"/>
</dbReference>
<dbReference type="EnsemblMetazoa" id="ACUA010082-RA">
    <property type="protein sequence ID" value="ACUA010082-PA"/>
    <property type="gene ID" value="ACUA010082"/>
</dbReference>
<protein>
    <submittedName>
        <fullName evidence="2">Uncharacterized protein</fullName>
    </submittedName>
</protein>
<evidence type="ECO:0000313" key="3">
    <source>
        <dbReference type="Proteomes" id="UP000075883"/>
    </source>
</evidence>
<dbReference type="Proteomes" id="UP000075883">
    <property type="component" value="Unassembled WGS sequence"/>
</dbReference>
<dbReference type="AlphaFoldDB" id="A0A182M5N1"/>
<dbReference type="VEuPathDB" id="VectorBase:ACUA010082"/>
<name>A0A182M5N1_9DIPT</name>